<reference evidence="1" key="1">
    <citation type="journal article" date="2023" name="PLoS Negl. Trop. Dis.">
        <title>A genome sequence for Biomphalaria pfeifferi, the major vector snail for the human-infecting parasite Schistosoma mansoni.</title>
        <authorList>
            <person name="Bu L."/>
            <person name="Lu L."/>
            <person name="Laidemitt M.R."/>
            <person name="Zhang S.M."/>
            <person name="Mutuku M."/>
            <person name="Mkoji G."/>
            <person name="Steinauer M."/>
            <person name="Loker E.S."/>
        </authorList>
    </citation>
    <scope>NUCLEOTIDE SEQUENCE</scope>
    <source>
        <strain evidence="1">KasaAsao</strain>
    </source>
</reference>
<accession>A0AAD8APN5</accession>
<protein>
    <submittedName>
        <fullName evidence="1">Uncharacterized protein</fullName>
    </submittedName>
</protein>
<evidence type="ECO:0000313" key="2">
    <source>
        <dbReference type="Proteomes" id="UP001233172"/>
    </source>
</evidence>
<keyword evidence="2" id="KW-1185">Reference proteome</keyword>
<comment type="caution">
    <text evidence="1">The sequence shown here is derived from an EMBL/GenBank/DDBJ whole genome shotgun (WGS) entry which is preliminary data.</text>
</comment>
<dbReference type="EMBL" id="JASAOG010000471">
    <property type="protein sequence ID" value="KAK0039234.1"/>
    <property type="molecule type" value="Genomic_DNA"/>
</dbReference>
<sequence length="68" mass="7673">MPERTLLGFFGIESEICRIDAHFLKRFVFRFFLELDDSPVFVGFEQTNSPASDSLQGITEIVTSALVS</sequence>
<proteinExistence type="predicted"/>
<organism evidence="1 2">
    <name type="scientific">Biomphalaria pfeifferi</name>
    <name type="common">Bloodfluke planorb</name>
    <name type="synonym">Freshwater snail</name>
    <dbReference type="NCBI Taxonomy" id="112525"/>
    <lineage>
        <taxon>Eukaryota</taxon>
        <taxon>Metazoa</taxon>
        <taxon>Spiralia</taxon>
        <taxon>Lophotrochozoa</taxon>
        <taxon>Mollusca</taxon>
        <taxon>Gastropoda</taxon>
        <taxon>Heterobranchia</taxon>
        <taxon>Euthyneura</taxon>
        <taxon>Panpulmonata</taxon>
        <taxon>Hygrophila</taxon>
        <taxon>Lymnaeoidea</taxon>
        <taxon>Planorbidae</taxon>
        <taxon>Biomphalaria</taxon>
    </lineage>
</organism>
<evidence type="ECO:0000313" key="1">
    <source>
        <dbReference type="EMBL" id="KAK0039234.1"/>
    </source>
</evidence>
<gene>
    <name evidence="1" type="ORF">Bpfe_031323</name>
</gene>
<reference evidence="1" key="2">
    <citation type="submission" date="2023-04" db="EMBL/GenBank/DDBJ databases">
        <authorList>
            <person name="Bu L."/>
            <person name="Lu L."/>
            <person name="Laidemitt M.R."/>
            <person name="Zhang S.M."/>
            <person name="Mutuku M."/>
            <person name="Mkoji G."/>
            <person name="Steinauer M."/>
            <person name="Loker E.S."/>
        </authorList>
    </citation>
    <scope>NUCLEOTIDE SEQUENCE</scope>
    <source>
        <strain evidence="1">KasaAsao</strain>
        <tissue evidence="1">Whole Snail</tissue>
    </source>
</reference>
<dbReference type="AlphaFoldDB" id="A0AAD8APN5"/>
<name>A0AAD8APN5_BIOPF</name>
<dbReference type="Proteomes" id="UP001233172">
    <property type="component" value="Unassembled WGS sequence"/>
</dbReference>